<evidence type="ECO:0000259" key="5">
    <source>
        <dbReference type="PROSITE" id="PS51063"/>
    </source>
</evidence>
<dbReference type="Gene3D" id="2.60.120.10">
    <property type="entry name" value="Jelly Rolls"/>
    <property type="match status" value="1"/>
</dbReference>
<dbReference type="GO" id="GO:0005829">
    <property type="term" value="C:cytosol"/>
    <property type="evidence" value="ECO:0007669"/>
    <property type="project" value="TreeGrafter"/>
</dbReference>
<dbReference type="InterPro" id="IPR018490">
    <property type="entry name" value="cNMP-bd_dom_sf"/>
</dbReference>
<dbReference type="SUPFAM" id="SSF51206">
    <property type="entry name" value="cAMP-binding domain-like"/>
    <property type="match status" value="1"/>
</dbReference>
<dbReference type="SUPFAM" id="SSF46785">
    <property type="entry name" value="Winged helix' DNA-binding domain"/>
    <property type="match status" value="1"/>
</dbReference>
<dbReference type="Gene3D" id="1.10.10.10">
    <property type="entry name" value="Winged helix-like DNA-binding domain superfamily/Winged helix DNA-binding domain"/>
    <property type="match status" value="1"/>
</dbReference>
<organism evidence="7 8">
    <name type="scientific">Bordetella pseudohinzii</name>
    <dbReference type="NCBI Taxonomy" id="1331258"/>
    <lineage>
        <taxon>Bacteria</taxon>
        <taxon>Pseudomonadati</taxon>
        <taxon>Pseudomonadota</taxon>
        <taxon>Betaproteobacteria</taxon>
        <taxon>Burkholderiales</taxon>
        <taxon>Alcaligenaceae</taxon>
        <taxon>Bordetella</taxon>
    </lineage>
</organism>
<dbReference type="RefSeq" id="WP_043212009.1">
    <property type="nucleotide sequence ID" value="NZ_LRSP01000070.1"/>
</dbReference>
<dbReference type="PANTHER" id="PTHR24567">
    <property type="entry name" value="CRP FAMILY TRANSCRIPTIONAL REGULATORY PROTEIN"/>
    <property type="match status" value="1"/>
</dbReference>
<evidence type="ECO:0000259" key="4">
    <source>
        <dbReference type="PROSITE" id="PS50042"/>
    </source>
</evidence>
<evidence type="ECO:0000313" key="7">
    <source>
        <dbReference type="EMBL" id="CUJ06918.1"/>
    </source>
</evidence>
<dbReference type="InterPro" id="IPR012318">
    <property type="entry name" value="HTH_CRP"/>
</dbReference>
<evidence type="ECO:0000313" key="6">
    <source>
        <dbReference type="EMBL" id="ANY16849.1"/>
    </source>
</evidence>
<evidence type="ECO:0000256" key="2">
    <source>
        <dbReference type="ARBA" id="ARBA00023125"/>
    </source>
</evidence>
<dbReference type="InterPro" id="IPR014710">
    <property type="entry name" value="RmlC-like_jellyroll"/>
</dbReference>
<accession>A0A0J6BPP5</accession>
<dbReference type="Proteomes" id="UP000053096">
    <property type="component" value="Unassembled WGS sequence"/>
</dbReference>
<evidence type="ECO:0000313" key="9">
    <source>
        <dbReference type="Proteomes" id="UP000092950"/>
    </source>
</evidence>
<dbReference type="Proteomes" id="UP000092950">
    <property type="component" value="Chromosome"/>
</dbReference>
<dbReference type="SMART" id="SM00419">
    <property type="entry name" value="HTH_CRP"/>
    <property type="match status" value="1"/>
</dbReference>
<dbReference type="PROSITE" id="PS50042">
    <property type="entry name" value="CNMP_BINDING_3"/>
    <property type="match status" value="1"/>
</dbReference>
<feature type="domain" description="Cyclic nucleotide-binding" evidence="4">
    <location>
        <begin position="32"/>
        <end position="114"/>
    </location>
</feature>
<feature type="domain" description="HTH crp-type" evidence="5">
    <location>
        <begin position="147"/>
        <end position="221"/>
    </location>
</feature>
<dbReference type="GO" id="GO:0003700">
    <property type="term" value="F:DNA-binding transcription factor activity"/>
    <property type="evidence" value="ECO:0007669"/>
    <property type="project" value="TreeGrafter"/>
</dbReference>
<dbReference type="InterPro" id="IPR050397">
    <property type="entry name" value="Env_Response_Regulators"/>
</dbReference>
<dbReference type="SMART" id="SM00100">
    <property type="entry name" value="cNMP"/>
    <property type="match status" value="1"/>
</dbReference>
<evidence type="ECO:0000256" key="3">
    <source>
        <dbReference type="ARBA" id="ARBA00023163"/>
    </source>
</evidence>
<gene>
    <name evidence="7" type="primary">ntcA_2</name>
    <name evidence="6" type="ORF">BBN53_13730</name>
    <name evidence="7" type="ORF">ERS370011_03599</name>
</gene>
<evidence type="ECO:0000313" key="8">
    <source>
        <dbReference type="Proteomes" id="UP000053096"/>
    </source>
</evidence>
<evidence type="ECO:0000256" key="1">
    <source>
        <dbReference type="ARBA" id="ARBA00023015"/>
    </source>
</evidence>
<dbReference type="GO" id="GO:0003677">
    <property type="term" value="F:DNA binding"/>
    <property type="evidence" value="ECO:0007669"/>
    <property type="project" value="UniProtKB-KW"/>
</dbReference>
<keyword evidence="2" id="KW-0238">DNA-binding</keyword>
<dbReference type="KEGG" id="bpdz:BBN53_13730"/>
<accession>A0A0M7HD09</accession>
<dbReference type="InterPro" id="IPR036390">
    <property type="entry name" value="WH_DNA-bd_sf"/>
</dbReference>
<dbReference type="EMBL" id="CYTV01000012">
    <property type="protein sequence ID" value="CUJ06918.1"/>
    <property type="molecule type" value="Genomic_DNA"/>
</dbReference>
<reference evidence="6 9" key="2">
    <citation type="submission" date="2016-07" db="EMBL/GenBank/DDBJ databases">
        <title>Complete genome sequences of Bordetella pseudohinzii.</title>
        <authorList>
            <person name="Spilker T."/>
            <person name="Darrah R."/>
            <person name="LiPuma J.J."/>
        </authorList>
    </citation>
    <scope>NUCLEOTIDE SEQUENCE [LARGE SCALE GENOMIC DNA]</scope>
    <source>
        <strain evidence="6 9">HI4681</strain>
    </source>
</reference>
<keyword evidence="1" id="KW-0805">Transcription regulation</keyword>
<dbReference type="Pfam" id="PF13545">
    <property type="entry name" value="HTH_Crp_2"/>
    <property type="match status" value="1"/>
</dbReference>
<protein>
    <submittedName>
        <fullName evidence="7">Nitrogen-responsive regulatory protein</fullName>
    </submittedName>
</protein>
<keyword evidence="3" id="KW-0804">Transcription</keyword>
<keyword evidence="9" id="KW-1185">Reference proteome</keyword>
<dbReference type="Pfam" id="PF00027">
    <property type="entry name" value="cNMP_binding"/>
    <property type="match status" value="1"/>
</dbReference>
<dbReference type="EMBL" id="CP016440">
    <property type="protein sequence ID" value="ANY16849.1"/>
    <property type="molecule type" value="Genomic_DNA"/>
</dbReference>
<dbReference type="OrthoDB" id="892842at2"/>
<reference evidence="7 8" key="1">
    <citation type="submission" date="2015-09" db="EMBL/GenBank/DDBJ databases">
        <authorList>
            <person name="Jackson K.R."/>
            <person name="Lunt B.L."/>
            <person name="Fisher J.N.B."/>
            <person name="Gardner A.V."/>
            <person name="Bailey M.E."/>
            <person name="Deus L.M."/>
            <person name="Earl A.S."/>
            <person name="Gibby P.D."/>
            <person name="Hartmann K.A."/>
            <person name="Liu J.E."/>
            <person name="Manci A.M."/>
            <person name="Nielsen D.A."/>
            <person name="Solomon M.B."/>
            <person name="Breakwell D.P."/>
            <person name="Burnett S.H."/>
            <person name="Grose J.H."/>
        </authorList>
    </citation>
    <scope>NUCLEOTIDE SEQUENCE [LARGE SCALE GENOMIC DNA]</scope>
    <source>
        <strain evidence="7 8">2789STDY5608636</strain>
    </source>
</reference>
<dbReference type="CDD" id="cd00038">
    <property type="entry name" value="CAP_ED"/>
    <property type="match status" value="1"/>
</dbReference>
<dbReference type="AlphaFoldDB" id="A0A0J6BPP5"/>
<dbReference type="PANTHER" id="PTHR24567:SF68">
    <property type="entry name" value="DNA-BINDING TRANSCRIPTIONAL DUAL REGULATOR CRP"/>
    <property type="match status" value="1"/>
</dbReference>
<dbReference type="InterPro" id="IPR000595">
    <property type="entry name" value="cNMP-bd_dom"/>
</dbReference>
<proteinExistence type="predicted"/>
<dbReference type="InterPro" id="IPR036388">
    <property type="entry name" value="WH-like_DNA-bd_sf"/>
</dbReference>
<sequence>MDSRCETATETWYMAARTADIFLAAEHLGRRREIPKGTTLYRQGDPGSTFYFVVSGRVQVQIYQQDGAEFILELMGAGALIGEGSALVGQPRMSTATALEPCVLIEFDYPTVKRSFRENVDFAAALMEVAAAKQWVLGMRIQFLAMPRPDLRIVELLSRLASLYGVPEEDGVRINTPLTHELVAALTGTSRVTVTRTIMKLKTEGVIRNEGRHFWMCHQPGAAQEQRRVA</sequence>
<dbReference type="PROSITE" id="PS51063">
    <property type="entry name" value="HTH_CRP_2"/>
    <property type="match status" value="1"/>
</dbReference>
<name>A0A0J6BPP5_9BORD</name>